<feature type="transmembrane region" description="Helical" evidence="1">
    <location>
        <begin position="92"/>
        <end position="111"/>
    </location>
</feature>
<evidence type="ECO:0000313" key="3">
    <source>
        <dbReference type="Proteomes" id="UP001143328"/>
    </source>
</evidence>
<name>A0A9W6KA24_9PSED</name>
<feature type="transmembrane region" description="Helical" evidence="1">
    <location>
        <begin position="54"/>
        <end position="72"/>
    </location>
</feature>
<comment type="caution">
    <text evidence="2">The sequence shown here is derived from an EMBL/GenBank/DDBJ whole genome shotgun (WGS) entry which is preliminary data.</text>
</comment>
<proteinExistence type="predicted"/>
<reference evidence="2" key="2">
    <citation type="submission" date="2023-01" db="EMBL/GenBank/DDBJ databases">
        <authorList>
            <person name="Sun Q."/>
            <person name="Evtushenko L."/>
        </authorList>
    </citation>
    <scope>NUCLEOTIDE SEQUENCE</scope>
    <source>
        <strain evidence="2">VKM B-2935</strain>
    </source>
</reference>
<feature type="transmembrane region" description="Helical" evidence="1">
    <location>
        <begin position="154"/>
        <end position="178"/>
    </location>
</feature>
<protein>
    <submittedName>
        <fullName evidence="2">Membrane protein</fullName>
    </submittedName>
</protein>
<evidence type="ECO:0000313" key="2">
    <source>
        <dbReference type="EMBL" id="GLK92236.1"/>
    </source>
</evidence>
<gene>
    <name evidence="2" type="ORF">GCM10017655_53010</name>
</gene>
<dbReference type="RefSeq" id="WP_271198527.1">
    <property type="nucleotide sequence ID" value="NZ_BSFN01000041.1"/>
</dbReference>
<feature type="transmembrane region" description="Helical" evidence="1">
    <location>
        <begin position="190"/>
        <end position="218"/>
    </location>
</feature>
<reference evidence="2" key="1">
    <citation type="journal article" date="2014" name="Int. J. Syst. Evol. Microbiol.">
        <title>Complete genome sequence of Corynebacterium casei LMG S-19264T (=DSM 44701T), isolated from a smear-ripened cheese.</title>
        <authorList>
            <consortium name="US DOE Joint Genome Institute (JGI-PGF)"/>
            <person name="Walter F."/>
            <person name="Albersmeier A."/>
            <person name="Kalinowski J."/>
            <person name="Ruckert C."/>
        </authorList>
    </citation>
    <scope>NUCLEOTIDE SEQUENCE</scope>
    <source>
        <strain evidence="2">VKM B-2935</strain>
    </source>
</reference>
<keyword evidence="1" id="KW-0812">Transmembrane</keyword>
<feature type="transmembrane region" description="Helical" evidence="1">
    <location>
        <begin position="20"/>
        <end position="42"/>
    </location>
</feature>
<dbReference type="AlphaFoldDB" id="A0A9W6KA24"/>
<keyword evidence="3" id="KW-1185">Reference proteome</keyword>
<dbReference type="Pfam" id="PF06790">
    <property type="entry name" value="UPF0259"/>
    <property type="match status" value="1"/>
</dbReference>
<keyword evidence="1" id="KW-0472">Membrane</keyword>
<keyword evidence="1" id="KW-1133">Transmembrane helix</keyword>
<evidence type="ECO:0000256" key="1">
    <source>
        <dbReference type="SAM" id="Phobius"/>
    </source>
</evidence>
<accession>A0A9W6KA24</accession>
<dbReference type="Proteomes" id="UP001143328">
    <property type="component" value="Unassembled WGS sequence"/>
</dbReference>
<dbReference type="EMBL" id="BSFN01000041">
    <property type="protein sequence ID" value="GLK92236.1"/>
    <property type="molecule type" value="Genomic_DNA"/>
</dbReference>
<feature type="transmembrane region" description="Helical" evidence="1">
    <location>
        <begin position="118"/>
        <end position="134"/>
    </location>
</feature>
<organism evidence="2 3">
    <name type="scientific">Pseudomonas turukhanskensis</name>
    <dbReference type="NCBI Taxonomy" id="1806536"/>
    <lineage>
        <taxon>Bacteria</taxon>
        <taxon>Pseudomonadati</taxon>
        <taxon>Pseudomonadota</taxon>
        <taxon>Gammaproteobacteria</taxon>
        <taxon>Pseudomonadales</taxon>
        <taxon>Pseudomonadaceae</taxon>
        <taxon>Pseudomonas</taxon>
    </lineage>
</organism>
<sequence>MNPLPIIRDAFYFFTRNLGAITRICLPLIMLESLAQTVLFCVSTSDHSPIYSMLITMAMYPLYTGALIIYMAARSSGDTPPLANVLPLTLRIWPRFAVLTALTNLLFLLGAKLMLLPGIYVLVKLAFAEYLLVVRSASPLAAMRDSFNMTNGHFLRVLLCTMLVVVPLWVLQAVSFGVAGEEEVQMSEALVVFLIQTGTSFVALFSSVVGFRLFMVIADETAHG</sequence>